<comment type="caution">
    <text evidence="1">The sequence shown here is derived from an EMBL/GenBank/DDBJ whole genome shotgun (WGS) entry which is preliminary data.</text>
</comment>
<sequence>MLLYSHPLKEDQFRLLEVTPTGDPASPVTCSMVTVPRNQCPYDALSYTWGDVSDIVPIMVNHESLMCTKQCTPANTPSRSWRSERQDLRVDGPMGSVSDTHAHNGIGSETFIDYSRSVREVYTSFACHVIGAQGNLSTLLTAGLWQADYGPDLEIPSWVPDLRSVSGVDPRFIASYHLGHFDASSGHIHDIQDIQLPVISEDDECKLLVRGFIVGTVKKQVSNTKSAALAEVASLYRSSTPPSGLSQLEIFFLTTTLHHKGFLSAGTEEERCANWKWSKRLLFCFCRQLNNFNNAEAGGVTAFDIPAFLDKIEHRLAAHAPKTIGGEDPEPWSTEYASLCTTESGKLEEFWTEYLYRTGEIFGGRKEYGGCCTMFISNLEVAGDKKVPQNFLNRR</sequence>
<dbReference type="Proteomes" id="UP001302126">
    <property type="component" value="Unassembled WGS sequence"/>
</dbReference>
<dbReference type="PANTHER" id="PTHR24148:SF73">
    <property type="entry name" value="HET DOMAIN PROTEIN (AFU_ORTHOLOGUE AFUA_8G01020)"/>
    <property type="match status" value="1"/>
</dbReference>
<evidence type="ECO:0000313" key="2">
    <source>
        <dbReference type="Proteomes" id="UP001302126"/>
    </source>
</evidence>
<dbReference type="EMBL" id="MU864443">
    <property type="protein sequence ID" value="KAK4185670.1"/>
    <property type="molecule type" value="Genomic_DNA"/>
</dbReference>
<gene>
    <name evidence="1" type="ORF">QBC35DRAFT_556009</name>
</gene>
<reference evidence="1" key="1">
    <citation type="journal article" date="2023" name="Mol. Phylogenet. Evol.">
        <title>Genome-scale phylogeny and comparative genomics of the fungal order Sordariales.</title>
        <authorList>
            <person name="Hensen N."/>
            <person name="Bonometti L."/>
            <person name="Westerberg I."/>
            <person name="Brannstrom I.O."/>
            <person name="Guillou S."/>
            <person name="Cros-Aarteil S."/>
            <person name="Calhoun S."/>
            <person name="Haridas S."/>
            <person name="Kuo A."/>
            <person name="Mondo S."/>
            <person name="Pangilinan J."/>
            <person name="Riley R."/>
            <person name="LaButti K."/>
            <person name="Andreopoulos B."/>
            <person name="Lipzen A."/>
            <person name="Chen C."/>
            <person name="Yan M."/>
            <person name="Daum C."/>
            <person name="Ng V."/>
            <person name="Clum A."/>
            <person name="Steindorff A."/>
            <person name="Ohm R.A."/>
            <person name="Martin F."/>
            <person name="Silar P."/>
            <person name="Natvig D.O."/>
            <person name="Lalanne C."/>
            <person name="Gautier V."/>
            <person name="Ament-Velasquez S.L."/>
            <person name="Kruys A."/>
            <person name="Hutchinson M.I."/>
            <person name="Powell A.J."/>
            <person name="Barry K."/>
            <person name="Miller A.N."/>
            <person name="Grigoriev I.V."/>
            <person name="Debuchy R."/>
            <person name="Gladieux P."/>
            <person name="Hiltunen Thoren M."/>
            <person name="Johannesson H."/>
        </authorList>
    </citation>
    <scope>NUCLEOTIDE SEQUENCE</scope>
    <source>
        <strain evidence="1">PSN309</strain>
    </source>
</reference>
<proteinExistence type="predicted"/>
<dbReference type="PANTHER" id="PTHR24148">
    <property type="entry name" value="ANKYRIN REPEAT DOMAIN-CONTAINING PROTEIN 39 HOMOLOG-RELATED"/>
    <property type="match status" value="1"/>
</dbReference>
<name>A0AAN6WPD4_9PEZI</name>
<accession>A0AAN6WPD4</accession>
<dbReference type="InterPro" id="IPR052895">
    <property type="entry name" value="HetReg/Transcr_Mod"/>
</dbReference>
<organism evidence="1 2">
    <name type="scientific">Podospora australis</name>
    <dbReference type="NCBI Taxonomy" id="1536484"/>
    <lineage>
        <taxon>Eukaryota</taxon>
        <taxon>Fungi</taxon>
        <taxon>Dikarya</taxon>
        <taxon>Ascomycota</taxon>
        <taxon>Pezizomycotina</taxon>
        <taxon>Sordariomycetes</taxon>
        <taxon>Sordariomycetidae</taxon>
        <taxon>Sordariales</taxon>
        <taxon>Podosporaceae</taxon>
        <taxon>Podospora</taxon>
    </lineage>
</organism>
<evidence type="ECO:0000313" key="1">
    <source>
        <dbReference type="EMBL" id="KAK4185670.1"/>
    </source>
</evidence>
<keyword evidence="2" id="KW-1185">Reference proteome</keyword>
<protein>
    <recommendedName>
        <fullName evidence="3">Heterokaryon incompatibility domain-containing protein</fullName>
    </recommendedName>
</protein>
<dbReference type="AlphaFoldDB" id="A0AAN6WPD4"/>
<evidence type="ECO:0008006" key="3">
    <source>
        <dbReference type="Google" id="ProtNLM"/>
    </source>
</evidence>
<reference evidence="1" key="2">
    <citation type="submission" date="2023-05" db="EMBL/GenBank/DDBJ databases">
        <authorList>
            <consortium name="Lawrence Berkeley National Laboratory"/>
            <person name="Steindorff A."/>
            <person name="Hensen N."/>
            <person name="Bonometti L."/>
            <person name="Westerberg I."/>
            <person name="Brannstrom I.O."/>
            <person name="Guillou S."/>
            <person name="Cros-Aarteil S."/>
            <person name="Calhoun S."/>
            <person name="Haridas S."/>
            <person name="Kuo A."/>
            <person name="Mondo S."/>
            <person name="Pangilinan J."/>
            <person name="Riley R."/>
            <person name="Labutti K."/>
            <person name="Andreopoulos B."/>
            <person name="Lipzen A."/>
            <person name="Chen C."/>
            <person name="Yanf M."/>
            <person name="Daum C."/>
            <person name="Ng V."/>
            <person name="Clum A."/>
            <person name="Ohm R."/>
            <person name="Martin F."/>
            <person name="Silar P."/>
            <person name="Natvig D."/>
            <person name="Lalanne C."/>
            <person name="Gautier V."/>
            <person name="Ament-Velasquez S.L."/>
            <person name="Kruys A."/>
            <person name="Hutchinson M.I."/>
            <person name="Powell A.J."/>
            <person name="Barry K."/>
            <person name="Miller A.N."/>
            <person name="Grigoriev I.V."/>
            <person name="Debuchy R."/>
            <person name="Gladieux P."/>
            <person name="Thoren M.H."/>
            <person name="Johannesson H."/>
        </authorList>
    </citation>
    <scope>NUCLEOTIDE SEQUENCE</scope>
    <source>
        <strain evidence="1">PSN309</strain>
    </source>
</reference>